<dbReference type="Gene3D" id="3.30.710.10">
    <property type="entry name" value="Potassium Channel Kv1.1, Chain A"/>
    <property type="match status" value="1"/>
</dbReference>
<dbReference type="PANTHER" id="PTHR45774:SF3">
    <property type="entry name" value="BTB (POZ) DOMAIN-CONTAINING 2B-RELATED"/>
    <property type="match status" value="1"/>
</dbReference>
<dbReference type="InterPro" id="IPR000210">
    <property type="entry name" value="BTB/POZ_dom"/>
</dbReference>
<dbReference type="CDD" id="cd18186">
    <property type="entry name" value="BTB_POZ_ZBTB_KLHL-like"/>
    <property type="match status" value="1"/>
</dbReference>
<keyword evidence="4" id="KW-1185">Reference proteome</keyword>
<proteinExistence type="predicted"/>
<protein>
    <recommendedName>
        <fullName evidence="2">BTB domain-containing protein</fullName>
    </recommendedName>
</protein>
<dbReference type="SMART" id="SM00225">
    <property type="entry name" value="BTB"/>
    <property type="match status" value="1"/>
</dbReference>
<evidence type="ECO:0000259" key="2">
    <source>
        <dbReference type="PROSITE" id="PS50097"/>
    </source>
</evidence>
<dbReference type="Proteomes" id="UP001497623">
    <property type="component" value="Unassembled WGS sequence"/>
</dbReference>
<evidence type="ECO:0000313" key="3">
    <source>
        <dbReference type="EMBL" id="CAL4172123.1"/>
    </source>
</evidence>
<dbReference type="PROSITE" id="PS50097">
    <property type="entry name" value="BTB"/>
    <property type="match status" value="1"/>
</dbReference>
<dbReference type="InterPro" id="IPR011333">
    <property type="entry name" value="SKP1/BTB/POZ_sf"/>
</dbReference>
<feature type="domain" description="BTB" evidence="2">
    <location>
        <begin position="74"/>
        <end position="140"/>
    </location>
</feature>
<sequence>MSLQNENSVERGSRSKKKKSRGFDGNQRCDSSSTSASSEVAVAPQQQWNTAPWQCQLANSKQRLTCMLESSRLHDQVFTFNDGSSIKAHRLLLAMCSPVFEAMFFGPNSEGPSVHLPEDPPEAFAWILRYCYTDHVSLPNVDTALQIYQLAHRYQMDSLVAICKDVEDFYTCTEETKFPMGSSPSVQENLETLMSLFAGKQVFQHSNYST</sequence>
<name>A0AAV2SAB8_MEGNR</name>
<dbReference type="PANTHER" id="PTHR45774">
    <property type="entry name" value="BTB/POZ DOMAIN-CONTAINING"/>
    <property type="match status" value="1"/>
</dbReference>
<feature type="region of interest" description="Disordered" evidence="1">
    <location>
        <begin position="1"/>
        <end position="43"/>
    </location>
</feature>
<organism evidence="3 4">
    <name type="scientific">Meganyctiphanes norvegica</name>
    <name type="common">Northern krill</name>
    <name type="synonym">Thysanopoda norvegica</name>
    <dbReference type="NCBI Taxonomy" id="48144"/>
    <lineage>
        <taxon>Eukaryota</taxon>
        <taxon>Metazoa</taxon>
        <taxon>Ecdysozoa</taxon>
        <taxon>Arthropoda</taxon>
        <taxon>Crustacea</taxon>
        <taxon>Multicrustacea</taxon>
        <taxon>Malacostraca</taxon>
        <taxon>Eumalacostraca</taxon>
        <taxon>Eucarida</taxon>
        <taxon>Euphausiacea</taxon>
        <taxon>Euphausiidae</taxon>
        <taxon>Meganyctiphanes</taxon>
    </lineage>
</organism>
<dbReference type="AlphaFoldDB" id="A0AAV2SAB8"/>
<comment type="caution">
    <text evidence="3">The sequence shown here is derived from an EMBL/GenBank/DDBJ whole genome shotgun (WGS) entry which is preliminary data.</text>
</comment>
<gene>
    <name evidence="3" type="ORF">MNOR_LOCUS34238</name>
</gene>
<feature type="non-terminal residue" evidence="3">
    <location>
        <position position="210"/>
    </location>
</feature>
<accession>A0AAV2SAB8</accession>
<evidence type="ECO:0000313" key="4">
    <source>
        <dbReference type="Proteomes" id="UP001497623"/>
    </source>
</evidence>
<dbReference type="Pfam" id="PF00651">
    <property type="entry name" value="BTB"/>
    <property type="match status" value="1"/>
</dbReference>
<reference evidence="3 4" key="1">
    <citation type="submission" date="2024-05" db="EMBL/GenBank/DDBJ databases">
        <authorList>
            <person name="Wallberg A."/>
        </authorList>
    </citation>
    <scope>NUCLEOTIDE SEQUENCE [LARGE SCALE GENOMIC DNA]</scope>
</reference>
<dbReference type="EMBL" id="CAXKWB010052029">
    <property type="protein sequence ID" value="CAL4172123.1"/>
    <property type="molecule type" value="Genomic_DNA"/>
</dbReference>
<evidence type="ECO:0000256" key="1">
    <source>
        <dbReference type="SAM" id="MobiDB-lite"/>
    </source>
</evidence>
<dbReference type="SUPFAM" id="SSF54695">
    <property type="entry name" value="POZ domain"/>
    <property type="match status" value="1"/>
</dbReference>